<evidence type="ECO:0000313" key="2">
    <source>
        <dbReference type="EMBL" id="ABW29896.1"/>
    </source>
</evidence>
<dbReference type="STRING" id="329726.AM1_4925"/>
<dbReference type="AlphaFoldDB" id="B0C4L3"/>
<dbReference type="InterPro" id="IPR037151">
    <property type="entry name" value="AlkB-like_sf"/>
</dbReference>
<protein>
    <submittedName>
        <fullName evidence="2">Alkylated DNA repair protein</fullName>
    </submittedName>
</protein>
<dbReference type="EMBL" id="CP000828">
    <property type="protein sequence ID" value="ABW29896.1"/>
    <property type="molecule type" value="Genomic_DNA"/>
</dbReference>
<sequence length="175" mass="19742">MSFAPPDIDLRKAFWPNHQDLFFKLCSTVVWDVRMKARRTASFGVAYNYSQITYLKTEMHPELLPLCAAVLESLGFTPNNCLLNFYTDGSSSMGFHSDTAEELSPGTGVATLSLRATRTITYKHKQARETQYSYSLESGDLLYMSNEVQIDWLHGILKEAQAGPRISVTFRSIIS</sequence>
<dbReference type="GO" id="GO:0006307">
    <property type="term" value="P:DNA alkylation repair"/>
    <property type="evidence" value="ECO:0007669"/>
    <property type="project" value="InterPro"/>
</dbReference>
<feature type="domain" description="Fe2OG dioxygenase" evidence="1">
    <location>
        <begin position="77"/>
        <end position="174"/>
    </location>
</feature>
<dbReference type="InterPro" id="IPR027450">
    <property type="entry name" value="AlkB-like"/>
</dbReference>
<dbReference type="Proteomes" id="UP000000268">
    <property type="component" value="Chromosome"/>
</dbReference>
<keyword evidence="3" id="KW-1185">Reference proteome</keyword>
<dbReference type="PANTHER" id="PTHR31212">
    <property type="entry name" value="ALPHA-KETOGLUTARATE-DEPENDENT DIOXYGENASE ALKB HOMOLOG 3"/>
    <property type="match status" value="1"/>
</dbReference>
<dbReference type="HOGENOM" id="CLU_048788_5_2_3"/>
<name>B0C4L3_ACAM1</name>
<dbReference type="KEGG" id="amr:AM1_4925"/>
<evidence type="ECO:0000259" key="1">
    <source>
        <dbReference type="PROSITE" id="PS51471"/>
    </source>
</evidence>
<dbReference type="Gene3D" id="2.60.120.590">
    <property type="entry name" value="Alpha-ketoglutarate-dependent dioxygenase AlkB-like"/>
    <property type="match status" value="1"/>
</dbReference>
<organism evidence="2 3">
    <name type="scientific">Acaryochloris marina (strain MBIC 11017)</name>
    <dbReference type="NCBI Taxonomy" id="329726"/>
    <lineage>
        <taxon>Bacteria</taxon>
        <taxon>Bacillati</taxon>
        <taxon>Cyanobacteriota</taxon>
        <taxon>Cyanophyceae</taxon>
        <taxon>Acaryochloridales</taxon>
        <taxon>Acaryochloridaceae</taxon>
        <taxon>Acaryochloris</taxon>
    </lineage>
</organism>
<evidence type="ECO:0000313" key="3">
    <source>
        <dbReference type="Proteomes" id="UP000000268"/>
    </source>
</evidence>
<dbReference type="PANTHER" id="PTHR31212:SF4">
    <property type="entry name" value="ALPHA-KETOGLUTARATE-DEPENDENT DIOXYGENASE ALKB HOMOLOG 3"/>
    <property type="match status" value="1"/>
</dbReference>
<gene>
    <name evidence="2" type="ordered locus">AM1_4925</name>
</gene>
<dbReference type="InterPro" id="IPR005123">
    <property type="entry name" value="Oxoglu/Fe-dep_dioxygenase_dom"/>
</dbReference>
<dbReference type="SUPFAM" id="SSF51197">
    <property type="entry name" value="Clavaminate synthase-like"/>
    <property type="match status" value="1"/>
</dbReference>
<dbReference type="InterPro" id="IPR032854">
    <property type="entry name" value="ALKBH3"/>
</dbReference>
<dbReference type="GO" id="GO:0051213">
    <property type="term" value="F:dioxygenase activity"/>
    <property type="evidence" value="ECO:0007669"/>
    <property type="project" value="InterPro"/>
</dbReference>
<dbReference type="Pfam" id="PF13532">
    <property type="entry name" value="2OG-FeII_Oxy_2"/>
    <property type="match status" value="1"/>
</dbReference>
<proteinExistence type="predicted"/>
<reference evidence="2 3" key="1">
    <citation type="journal article" date="2008" name="Proc. Natl. Acad. Sci. U.S.A.">
        <title>Niche adaptation and genome expansion in the chlorophyll d-producing cyanobacterium Acaryochloris marina.</title>
        <authorList>
            <person name="Swingley W.D."/>
            <person name="Chen M."/>
            <person name="Cheung P.C."/>
            <person name="Conrad A.L."/>
            <person name="Dejesa L.C."/>
            <person name="Hao J."/>
            <person name="Honchak B.M."/>
            <person name="Karbach L.E."/>
            <person name="Kurdoglu A."/>
            <person name="Lahiri S."/>
            <person name="Mastrian S.D."/>
            <person name="Miyashita H."/>
            <person name="Page L."/>
            <person name="Ramakrishna P."/>
            <person name="Satoh S."/>
            <person name="Sattley W.M."/>
            <person name="Shimada Y."/>
            <person name="Taylor H.L."/>
            <person name="Tomo T."/>
            <person name="Tsuchiya T."/>
            <person name="Wang Z.T."/>
            <person name="Raymond J."/>
            <person name="Mimuro M."/>
            <person name="Blankenship R.E."/>
            <person name="Touchman J.W."/>
        </authorList>
    </citation>
    <scope>NUCLEOTIDE SEQUENCE [LARGE SCALE GENOMIC DNA]</scope>
    <source>
        <strain evidence="3">MBIC 11017</strain>
    </source>
</reference>
<dbReference type="eggNOG" id="COG3145">
    <property type="taxonomic scope" value="Bacteria"/>
</dbReference>
<dbReference type="OrthoDB" id="190276at2"/>
<dbReference type="PROSITE" id="PS51471">
    <property type="entry name" value="FE2OG_OXY"/>
    <property type="match status" value="1"/>
</dbReference>
<accession>B0C4L3</accession>
<dbReference type="RefSeq" id="WP_012165169.1">
    <property type="nucleotide sequence ID" value="NC_009925.1"/>
</dbReference>